<sequence length="71" mass="7881">MVGWEEAGTDPVRPVTFGDGTPLPADICHECLKIIEEEECLVIPWQKGIVLLIDNLAVLHSRRPCKPSLCK</sequence>
<evidence type="ECO:0000313" key="4">
    <source>
        <dbReference type="Proteomes" id="UP000827721"/>
    </source>
</evidence>
<dbReference type="Proteomes" id="UP000827721">
    <property type="component" value="Unassembled WGS sequence"/>
</dbReference>
<protein>
    <recommendedName>
        <fullName evidence="2">TauD/TfdA-like domain-containing protein</fullName>
    </recommendedName>
</protein>
<dbReference type="EMBL" id="JAFEMO010000009">
    <property type="protein sequence ID" value="KAH7565327.1"/>
    <property type="molecule type" value="Genomic_DNA"/>
</dbReference>
<dbReference type="InterPro" id="IPR042098">
    <property type="entry name" value="TauD-like_sf"/>
</dbReference>
<keyword evidence="1" id="KW-0560">Oxidoreductase</keyword>
<dbReference type="Gene3D" id="3.60.130.10">
    <property type="entry name" value="Clavaminate synthase-like"/>
    <property type="match status" value="1"/>
</dbReference>
<reference evidence="3 4" key="1">
    <citation type="submission" date="2021-02" db="EMBL/GenBank/DDBJ databases">
        <title>Plant Genome Project.</title>
        <authorList>
            <person name="Zhang R.-G."/>
        </authorList>
    </citation>
    <scope>NUCLEOTIDE SEQUENCE [LARGE SCALE GENOMIC DNA]</scope>
    <source>
        <tissue evidence="3">Leaves</tissue>
    </source>
</reference>
<dbReference type="SUPFAM" id="SSF51197">
    <property type="entry name" value="Clavaminate synthase-like"/>
    <property type="match status" value="1"/>
</dbReference>
<feature type="domain" description="TauD/TfdA-like" evidence="2">
    <location>
        <begin position="16"/>
        <end position="65"/>
    </location>
</feature>
<comment type="caution">
    <text evidence="3">The sequence shown here is derived from an EMBL/GenBank/DDBJ whole genome shotgun (WGS) entry which is preliminary data.</text>
</comment>
<name>A0ABQ8HLY9_9ROSI</name>
<gene>
    <name evidence="3" type="ORF">JRO89_XS09G0187500</name>
</gene>
<dbReference type="InterPro" id="IPR003819">
    <property type="entry name" value="TauD/TfdA-like"/>
</dbReference>
<proteinExistence type="predicted"/>
<evidence type="ECO:0000313" key="3">
    <source>
        <dbReference type="EMBL" id="KAH7565327.1"/>
    </source>
</evidence>
<dbReference type="Pfam" id="PF02668">
    <property type="entry name" value="TauD"/>
    <property type="match status" value="1"/>
</dbReference>
<keyword evidence="4" id="KW-1185">Reference proteome</keyword>
<organism evidence="3 4">
    <name type="scientific">Xanthoceras sorbifolium</name>
    <dbReference type="NCBI Taxonomy" id="99658"/>
    <lineage>
        <taxon>Eukaryota</taxon>
        <taxon>Viridiplantae</taxon>
        <taxon>Streptophyta</taxon>
        <taxon>Embryophyta</taxon>
        <taxon>Tracheophyta</taxon>
        <taxon>Spermatophyta</taxon>
        <taxon>Magnoliopsida</taxon>
        <taxon>eudicotyledons</taxon>
        <taxon>Gunneridae</taxon>
        <taxon>Pentapetalae</taxon>
        <taxon>rosids</taxon>
        <taxon>malvids</taxon>
        <taxon>Sapindales</taxon>
        <taxon>Sapindaceae</taxon>
        <taxon>Xanthoceroideae</taxon>
        <taxon>Xanthoceras</taxon>
    </lineage>
</organism>
<evidence type="ECO:0000256" key="1">
    <source>
        <dbReference type="ARBA" id="ARBA00023002"/>
    </source>
</evidence>
<accession>A0ABQ8HLY9</accession>
<evidence type="ECO:0000259" key="2">
    <source>
        <dbReference type="Pfam" id="PF02668"/>
    </source>
</evidence>